<accession>A0A2C8F8K4</accession>
<dbReference type="KEGG" id="pprf:DPRO_1288"/>
<dbReference type="Proteomes" id="UP000219215">
    <property type="component" value="Chromosome DPRO"/>
</dbReference>
<keyword evidence="2" id="KW-1185">Reference proteome</keyword>
<sequence>MQDGAMVLDNKNISASDDSVAFANYGDHTTINVGAVPDNSFGLSVWQCEKVV</sequence>
<evidence type="ECO:0000313" key="2">
    <source>
        <dbReference type="Proteomes" id="UP000219215"/>
    </source>
</evidence>
<organism evidence="1 2">
    <name type="scientific">Pseudodesulfovibrio profundus</name>
    <dbReference type="NCBI Taxonomy" id="57320"/>
    <lineage>
        <taxon>Bacteria</taxon>
        <taxon>Pseudomonadati</taxon>
        <taxon>Thermodesulfobacteriota</taxon>
        <taxon>Desulfovibrionia</taxon>
        <taxon>Desulfovibrionales</taxon>
        <taxon>Desulfovibrionaceae</taxon>
    </lineage>
</organism>
<evidence type="ECO:0000313" key="1">
    <source>
        <dbReference type="EMBL" id="SOB58177.1"/>
    </source>
</evidence>
<protein>
    <submittedName>
        <fullName evidence="1">Uncharacterized protein</fullName>
    </submittedName>
</protein>
<name>A0A2C8F8K4_9BACT</name>
<proteinExistence type="predicted"/>
<dbReference type="AlphaFoldDB" id="A0A2C8F8K4"/>
<reference evidence="2" key="1">
    <citation type="submission" date="2017-09" db="EMBL/GenBank/DDBJ databases">
        <authorList>
            <person name="Regsiter A."/>
            <person name="William W."/>
        </authorList>
    </citation>
    <scope>NUCLEOTIDE SEQUENCE [LARGE SCALE GENOMIC DNA]</scope>
    <source>
        <strain evidence="2">500-1</strain>
    </source>
</reference>
<dbReference type="EMBL" id="LT907975">
    <property type="protein sequence ID" value="SOB58177.1"/>
    <property type="molecule type" value="Genomic_DNA"/>
</dbReference>
<gene>
    <name evidence="1" type="ORF">DPRO_1288</name>
</gene>